<protein>
    <recommendedName>
        <fullName evidence="4">FAD-binding domain-containing protein</fullName>
    </recommendedName>
</protein>
<gene>
    <name evidence="5" type="ORF">SELMODRAFT_98780</name>
</gene>
<evidence type="ECO:0000256" key="3">
    <source>
        <dbReference type="ARBA" id="ARBA00024018"/>
    </source>
</evidence>
<accession>D8RQ39</accession>
<dbReference type="OMA" id="MYCGKSK"/>
<feature type="domain" description="FAD-binding" evidence="4">
    <location>
        <begin position="2"/>
        <end position="322"/>
    </location>
</feature>
<dbReference type="KEGG" id="smo:SELMODRAFT_98780"/>
<dbReference type="PANTHER" id="PTHR45934">
    <property type="entry name" value="FAD/NAD(P)-BINDING OXIDOREDUCTASE FAMILY PROTEIN"/>
    <property type="match status" value="1"/>
</dbReference>
<dbReference type="HOGENOM" id="CLU_009665_10_2_1"/>
<dbReference type="EMBL" id="GL377586">
    <property type="protein sequence ID" value="EFJ25791.1"/>
    <property type="molecule type" value="Genomic_DNA"/>
</dbReference>
<dbReference type="OrthoDB" id="655030at2759"/>
<evidence type="ECO:0000256" key="2">
    <source>
        <dbReference type="ARBA" id="ARBA00023033"/>
    </source>
</evidence>
<evidence type="ECO:0000256" key="1">
    <source>
        <dbReference type="ARBA" id="ARBA00023002"/>
    </source>
</evidence>
<dbReference type="FunCoup" id="D8RQ39">
    <property type="interactions" value="717"/>
</dbReference>
<dbReference type="Proteomes" id="UP000001514">
    <property type="component" value="Unassembled WGS sequence"/>
</dbReference>
<dbReference type="Pfam" id="PF01494">
    <property type="entry name" value="FAD_binding_3"/>
    <property type="match status" value="1"/>
</dbReference>
<keyword evidence="6" id="KW-1185">Reference proteome</keyword>
<dbReference type="Gramene" id="EFJ25791">
    <property type="protein sequence ID" value="EFJ25791"/>
    <property type="gene ID" value="SELMODRAFT_98780"/>
</dbReference>
<dbReference type="InterPro" id="IPR002938">
    <property type="entry name" value="FAD-bd"/>
</dbReference>
<evidence type="ECO:0000313" key="5">
    <source>
        <dbReference type="EMBL" id="EFJ25791.1"/>
    </source>
</evidence>
<dbReference type="STRING" id="88036.D8RQ39"/>
<dbReference type="AlphaFoldDB" id="D8RQ39"/>
<evidence type="ECO:0000313" key="6">
    <source>
        <dbReference type="Proteomes" id="UP000001514"/>
    </source>
</evidence>
<keyword evidence="1" id="KW-0560">Oxidoreductase</keyword>
<keyword evidence="2" id="KW-0503">Monooxygenase</keyword>
<proteinExistence type="inferred from homology"/>
<dbReference type="InterPro" id="IPR036188">
    <property type="entry name" value="FAD/NAD-bd_sf"/>
</dbReference>
<sequence>MIVIVGAGVAGLAAALAFQRLGLQTLVLEKASDLRAGGTALTIWRNAWRALDVLGVGEELRNQYYLLAGSHVVSLQGKVIHHLSFGNCSRGGLNEVRAIERGALLEALAKPLPAGTIRFKSKVVNVRKGTKKTYNEVELEDGTIIASKVLVGCDGVRSEVAKSLGVKEPRFVGQCAIRGVADYPAGHDYGPMLLQFLGRGTRAGVVPISSTKVYWFVCFKSSSAVVRKVEPDVLKQEALEHLKSWCKKNLEEFSSLIENSPNHTVTRSALRHRWSLPLVSPSLAADGVTLAGDALHPITPNLGQGGCLALEDGVILARELYNAVFARKSMNAEDMDTNIKCALDAYAKQRWYRFFPLTVKSFFIGFLSMLELWPVIYARDSFGVKVALQPDRFLKHTLYDCGELPIPS</sequence>
<dbReference type="eggNOG" id="KOG2614">
    <property type="taxonomic scope" value="Eukaryota"/>
</dbReference>
<dbReference type="SUPFAM" id="SSF51905">
    <property type="entry name" value="FAD/NAD(P)-binding domain"/>
    <property type="match status" value="1"/>
</dbReference>
<dbReference type="Gene3D" id="3.50.50.60">
    <property type="entry name" value="FAD/NAD(P)-binding domain"/>
    <property type="match status" value="1"/>
</dbReference>
<dbReference type="GO" id="GO:0004497">
    <property type="term" value="F:monooxygenase activity"/>
    <property type="evidence" value="ECO:0007669"/>
    <property type="project" value="UniProtKB-KW"/>
</dbReference>
<comment type="similarity">
    <text evidence="3">Belongs to the 3-hydroxybenzoate 6-hydroxylase family.</text>
</comment>
<dbReference type="GO" id="GO:0071949">
    <property type="term" value="F:FAD binding"/>
    <property type="evidence" value="ECO:0007669"/>
    <property type="project" value="InterPro"/>
</dbReference>
<dbReference type="PRINTS" id="PR00420">
    <property type="entry name" value="RNGMNOXGNASE"/>
</dbReference>
<dbReference type="InParanoid" id="D8RQ39"/>
<name>D8RQ39_SELML</name>
<reference evidence="5 6" key="1">
    <citation type="journal article" date="2011" name="Science">
        <title>The Selaginella genome identifies genetic changes associated with the evolution of vascular plants.</title>
        <authorList>
            <person name="Banks J.A."/>
            <person name="Nishiyama T."/>
            <person name="Hasebe M."/>
            <person name="Bowman J.L."/>
            <person name="Gribskov M."/>
            <person name="dePamphilis C."/>
            <person name="Albert V.A."/>
            <person name="Aono N."/>
            <person name="Aoyama T."/>
            <person name="Ambrose B.A."/>
            <person name="Ashton N.W."/>
            <person name="Axtell M.J."/>
            <person name="Barker E."/>
            <person name="Barker M.S."/>
            <person name="Bennetzen J.L."/>
            <person name="Bonawitz N.D."/>
            <person name="Chapple C."/>
            <person name="Cheng C."/>
            <person name="Correa L.G."/>
            <person name="Dacre M."/>
            <person name="DeBarry J."/>
            <person name="Dreyer I."/>
            <person name="Elias M."/>
            <person name="Engstrom E.M."/>
            <person name="Estelle M."/>
            <person name="Feng L."/>
            <person name="Finet C."/>
            <person name="Floyd S.K."/>
            <person name="Frommer W.B."/>
            <person name="Fujita T."/>
            <person name="Gramzow L."/>
            <person name="Gutensohn M."/>
            <person name="Harholt J."/>
            <person name="Hattori M."/>
            <person name="Heyl A."/>
            <person name="Hirai T."/>
            <person name="Hiwatashi Y."/>
            <person name="Ishikawa M."/>
            <person name="Iwata M."/>
            <person name="Karol K.G."/>
            <person name="Koehler B."/>
            <person name="Kolukisaoglu U."/>
            <person name="Kubo M."/>
            <person name="Kurata T."/>
            <person name="Lalonde S."/>
            <person name="Li K."/>
            <person name="Li Y."/>
            <person name="Litt A."/>
            <person name="Lyons E."/>
            <person name="Manning G."/>
            <person name="Maruyama T."/>
            <person name="Michael T.P."/>
            <person name="Mikami K."/>
            <person name="Miyazaki S."/>
            <person name="Morinaga S."/>
            <person name="Murata T."/>
            <person name="Mueller-Roeber B."/>
            <person name="Nelson D.R."/>
            <person name="Obara M."/>
            <person name="Oguri Y."/>
            <person name="Olmstead R.G."/>
            <person name="Onodera N."/>
            <person name="Petersen B.L."/>
            <person name="Pils B."/>
            <person name="Prigge M."/>
            <person name="Rensing S.A."/>
            <person name="Riano-Pachon D.M."/>
            <person name="Roberts A.W."/>
            <person name="Sato Y."/>
            <person name="Scheller H.V."/>
            <person name="Schulz B."/>
            <person name="Schulz C."/>
            <person name="Shakirov E.V."/>
            <person name="Shibagaki N."/>
            <person name="Shinohara N."/>
            <person name="Shippen D.E."/>
            <person name="Soerensen I."/>
            <person name="Sotooka R."/>
            <person name="Sugimoto N."/>
            <person name="Sugita M."/>
            <person name="Sumikawa N."/>
            <person name="Tanurdzic M."/>
            <person name="Theissen G."/>
            <person name="Ulvskov P."/>
            <person name="Wakazuki S."/>
            <person name="Weng J.K."/>
            <person name="Willats W.W."/>
            <person name="Wipf D."/>
            <person name="Wolf P.G."/>
            <person name="Yang L."/>
            <person name="Zimmer A.D."/>
            <person name="Zhu Q."/>
            <person name="Mitros T."/>
            <person name="Hellsten U."/>
            <person name="Loque D."/>
            <person name="Otillar R."/>
            <person name="Salamov A."/>
            <person name="Schmutz J."/>
            <person name="Shapiro H."/>
            <person name="Lindquist E."/>
            <person name="Lucas S."/>
            <person name="Rokhsar D."/>
            <person name="Grigoriev I.V."/>
        </authorList>
    </citation>
    <scope>NUCLEOTIDE SEQUENCE [LARGE SCALE GENOMIC DNA]</scope>
</reference>
<organism evidence="6">
    <name type="scientific">Selaginella moellendorffii</name>
    <name type="common">Spikemoss</name>
    <dbReference type="NCBI Taxonomy" id="88036"/>
    <lineage>
        <taxon>Eukaryota</taxon>
        <taxon>Viridiplantae</taxon>
        <taxon>Streptophyta</taxon>
        <taxon>Embryophyta</taxon>
        <taxon>Tracheophyta</taxon>
        <taxon>Lycopodiopsida</taxon>
        <taxon>Selaginellales</taxon>
        <taxon>Selaginellaceae</taxon>
        <taxon>Selaginella</taxon>
    </lineage>
</organism>
<dbReference type="InterPro" id="IPR044560">
    <property type="entry name" value="MOase"/>
</dbReference>
<dbReference type="PANTHER" id="PTHR45934:SF9">
    <property type="entry name" value="FAD_NAD(P)-BINDING OXIDOREDUCTASE FAMILY PROTEIN"/>
    <property type="match status" value="1"/>
</dbReference>
<evidence type="ECO:0000259" key="4">
    <source>
        <dbReference type="Pfam" id="PF01494"/>
    </source>
</evidence>